<dbReference type="GO" id="GO:0019888">
    <property type="term" value="F:protein phosphatase regulator activity"/>
    <property type="evidence" value="ECO:0007669"/>
    <property type="project" value="TreeGrafter"/>
</dbReference>
<evidence type="ECO:0000256" key="2">
    <source>
        <dbReference type="ARBA" id="ARBA00038332"/>
    </source>
</evidence>
<evidence type="ECO:0000313" key="5">
    <source>
        <dbReference type="EMBL" id="KAA8907740.1"/>
    </source>
</evidence>
<feature type="repeat" description="HEAT" evidence="3">
    <location>
        <begin position="165"/>
        <end position="203"/>
    </location>
</feature>
<gene>
    <name evidence="5" type="ORF">DIURU_000427</name>
</gene>
<feature type="repeat" description="HEAT" evidence="3">
    <location>
        <begin position="414"/>
        <end position="452"/>
    </location>
</feature>
<dbReference type="AlphaFoldDB" id="A0A642UY87"/>
<dbReference type="GeneID" id="54779080"/>
<dbReference type="InterPro" id="IPR021133">
    <property type="entry name" value="HEAT_type_2"/>
</dbReference>
<dbReference type="PANTHER" id="PTHR10648">
    <property type="entry name" value="SERINE/THREONINE-PROTEIN PHOSPHATASE PP2A 65 KDA REGULATORY SUBUNIT"/>
    <property type="match status" value="1"/>
</dbReference>
<dbReference type="InterPro" id="IPR051023">
    <property type="entry name" value="PP2A_Regulatory_Subunit_A"/>
</dbReference>
<dbReference type="InterPro" id="IPR000357">
    <property type="entry name" value="HEAT"/>
</dbReference>
<dbReference type="GO" id="GO:0005829">
    <property type="term" value="C:cytosol"/>
    <property type="evidence" value="ECO:0007669"/>
    <property type="project" value="TreeGrafter"/>
</dbReference>
<feature type="repeat" description="HEAT" evidence="3">
    <location>
        <begin position="292"/>
        <end position="329"/>
    </location>
</feature>
<comment type="caution">
    <text evidence="5">The sequence shown here is derived from an EMBL/GenBank/DDBJ whole genome shotgun (WGS) entry which is preliminary data.</text>
</comment>
<feature type="repeat" description="HEAT" evidence="3">
    <location>
        <begin position="375"/>
        <end position="413"/>
    </location>
</feature>
<keyword evidence="1" id="KW-0677">Repeat</keyword>
<evidence type="ECO:0000313" key="6">
    <source>
        <dbReference type="Proteomes" id="UP000449547"/>
    </source>
</evidence>
<dbReference type="InterPro" id="IPR016024">
    <property type="entry name" value="ARM-type_fold"/>
</dbReference>
<feature type="repeat" description="HEAT" evidence="3">
    <location>
        <begin position="336"/>
        <end position="374"/>
    </location>
</feature>
<dbReference type="Proteomes" id="UP000449547">
    <property type="component" value="Unassembled WGS sequence"/>
</dbReference>
<evidence type="ECO:0000256" key="3">
    <source>
        <dbReference type="PROSITE-ProRule" id="PRU00103"/>
    </source>
</evidence>
<dbReference type="OMA" id="NRVEAMQ"/>
<dbReference type="FunFam" id="1.25.10.10:FF:000062">
    <property type="entry name" value="Serine/threonine-protein phosphatase 2A regulatory subunit A alpha isoform"/>
    <property type="match status" value="1"/>
</dbReference>
<feature type="repeat" description="HEAT" evidence="3">
    <location>
        <begin position="593"/>
        <end position="622"/>
    </location>
</feature>
<protein>
    <recommendedName>
        <fullName evidence="4">Phosphatase PP2A regulatory subunit A/Splicing factor 3B subunit 1-like HEAT repeat domain-containing protein</fullName>
    </recommendedName>
</protein>
<evidence type="ECO:0000259" key="4">
    <source>
        <dbReference type="Pfam" id="PF22646"/>
    </source>
</evidence>
<feature type="repeat" description="HEAT" evidence="3">
    <location>
        <begin position="49"/>
        <end position="83"/>
    </location>
</feature>
<proteinExistence type="inferred from homology"/>
<dbReference type="Pfam" id="PF22646">
    <property type="entry name" value="PPP2R1A-like_HEAT"/>
    <property type="match status" value="1"/>
</dbReference>
<feature type="repeat" description="HEAT" evidence="3">
    <location>
        <begin position="252"/>
        <end position="288"/>
    </location>
</feature>
<dbReference type="PROSITE" id="PS50077">
    <property type="entry name" value="HEAT_REPEAT"/>
    <property type="match status" value="8"/>
</dbReference>
<dbReference type="InterPro" id="IPR011989">
    <property type="entry name" value="ARM-like"/>
</dbReference>
<dbReference type="RefSeq" id="XP_034014746.1">
    <property type="nucleotide sequence ID" value="XM_034157124.1"/>
</dbReference>
<name>A0A642UY87_DIURU</name>
<dbReference type="EMBL" id="SWFT01000019">
    <property type="protein sequence ID" value="KAA8907740.1"/>
    <property type="molecule type" value="Genomic_DNA"/>
</dbReference>
<dbReference type="InterPro" id="IPR054573">
    <property type="entry name" value="PP2A/SF3B1-like_HEAT"/>
</dbReference>
<feature type="domain" description="Phosphatase PP2A regulatory subunit A/Splicing factor 3B subunit 1-like HEAT repeat" evidence="4">
    <location>
        <begin position="291"/>
        <end position="366"/>
    </location>
</feature>
<dbReference type="PANTHER" id="PTHR10648:SF4">
    <property type="entry name" value="PROTEIN PHOSPHATASE 2 (FORMERLY 2A), REGULATORY SUBUNIT A, BETA ISOFORM-RELATED"/>
    <property type="match status" value="1"/>
</dbReference>
<organism evidence="5 6">
    <name type="scientific">Diutina rugosa</name>
    <name type="common">Yeast</name>
    <name type="synonym">Candida rugosa</name>
    <dbReference type="NCBI Taxonomy" id="5481"/>
    <lineage>
        <taxon>Eukaryota</taxon>
        <taxon>Fungi</taxon>
        <taxon>Dikarya</taxon>
        <taxon>Ascomycota</taxon>
        <taxon>Saccharomycotina</taxon>
        <taxon>Pichiomycetes</taxon>
        <taxon>Debaryomycetaceae</taxon>
        <taxon>Diutina</taxon>
    </lineage>
</organism>
<dbReference type="Pfam" id="PF02985">
    <property type="entry name" value="HEAT"/>
    <property type="match status" value="1"/>
</dbReference>
<dbReference type="VEuPathDB" id="FungiDB:DIURU_000427"/>
<dbReference type="GO" id="GO:0000159">
    <property type="term" value="C:protein phosphatase type 2A complex"/>
    <property type="evidence" value="ECO:0007669"/>
    <property type="project" value="TreeGrafter"/>
</dbReference>
<accession>A0A642UY87</accession>
<dbReference type="GO" id="GO:0005634">
    <property type="term" value="C:nucleus"/>
    <property type="evidence" value="ECO:0007669"/>
    <property type="project" value="UniProtKB-ARBA"/>
</dbReference>
<sequence length="622" mass="69916">MDNYGDDLYPLALLMDELKHDDVSNRVEAMQKVDTIAIALGPERTVKELLPFLNEVAQDDEEEVFAVLAEKLGDMVPYIGGTENCKPLISILTILASMEEPIVRDKAIDALNKISTQLPNEDLQKIFLPLITQLSQGNWFSKKVASCGLYKSVIDKIAPAQRIEFLNLYLKLVGDEYPMVRRSAASHLPELINLLSKADSAVESDSWEAISKMFQHIIHDDQDSVKFLGVDVLIAILEFFRHIGDFTYNGEFLQSALKLCKDESWRVRYTAADRFSKIAENFTHSEPELTQLIEPFIDLMDDHEGEVRKAIAKQLPDFCQLLTTFPATKATILSKIIPVVTELSQDPQENVRASLASTITGLSPILEKQSTIDRLLPLFLTMLRDDFPDVRLNIISNLSVVNDTIGINLLSTNLLPAITELAQDHKWRVRLAIIEYIPKLAHQLGESFFNDELLALCMSWLWDPVFAIRDAAVNNLKELTAIFGSEWATSHIISRITNPDGQSTSGEDVEEGGIDYSKFIIRITCLFAITALVQVVNQDVIVQQCLPFINNLYDDVVANIRFNVAKSYKVVVESLAANPANREEVTRLISTDIAPKLEKLSKDKDFDVRYFAEQTIDAIKAL</sequence>
<dbReference type="OrthoDB" id="340346at2759"/>
<keyword evidence="6" id="KW-1185">Reference proteome</keyword>
<dbReference type="Gene3D" id="1.25.10.10">
    <property type="entry name" value="Leucine-rich Repeat Variant"/>
    <property type="match status" value="1"/>
</dbReference>
<comment type="similarity">
    <text evidence="2">Belongs to the phosphatase 2A regulatory subunit A family.</text>
</comment>
<dbReference type="SUPFAM" id="SSF48371">
    <property type="entry name" value="ARM repeat"/>
    <property type="match status" value="1"/>
</dbReference>
<reference evidence="5 6" key="1">
    <citation type="submission" date="2019-07" db="EMBL/GenBank/DDBJ databases">
        <title>Genome assembly of two rare yeast pathogens: Diutina rugosa and Trichomonascus ciferrii.</title>
        <authorList>
            <person name="Mixao V."/>
            <person name="Saus E."/>
            <person name="Hansen A."/>
            <person name="Lass-Flor C."/>
            <person name="Gabaldon T."/>
        </authorList>
    </citation>
    <scope>NUCLEOTIDE SEQUENCE [LARGE SCALE GENOMIC DNA]</scope>
    <source>
        <strain evidence="5 6">CBS 613</strain>
    </source>
</reference>
<evidence type="ECO:0000256" key="1">
    <source>
        <dbReference type="ARBA" id="ARBA00022737"/>
    </source>
</evidence>